<dbReference type="GO" id="GO:0032154">
    <property type="term" value="C:cleavage furrow"/>
    <property type="evidence" value="ECO:0007669"/>
    <property type="project" value="UniProtKB-SubCell"/>
</dbReference>
<evidence type="ECO:0000256" key="8">
    <source>
        <dbReference type="ARBA" id="ARBA00022490"/>
    </source>
</evidence>
<keyword evidence="8" id="KW-0963">Cytoplasm</keyword>
<evidence type="ECO:0000313" key="28">
    <source>
        <dbReference type="Proteomes" id="UP000694569"/>
    </source>
</evidence>
<dbReference type="SMART" id="SM00055">
    <property type="entry name" value="FCH"/>
    <property type="match status" value="1"/>
</dbReference>
<comment type="function">
    <text evidence="19">Involved in regulation of the actin cytoskeleton. May regulate WAS actin-bundling activity. Bridges the interaction between ABL1 and PTPN18 leading to ABL1 dephosphorylation. May play a role as a scaffold protein between PTPN12 and WAS and allow PTPN12 to dephosphorylate WAS. Has the potential to physically couple CD2 and CD2AP to WAS. Acts downstream of CD2 and CD2AP to recruit WAS to the T-cell:APC contact site so as to promote the actin polymerization required for synapse induction during T-cell activation. Down-regulates CD2-stimulated adhesion through the coupling of PTPN12 to CD2. Also has a role in innate immunity and the inflammatory response. Recruited to inflammasomes by MEFV. Induces formation of pyroptosomes, large supramolecular structures composed of oligomerized PYCARD dimers which form prior to inflammatory apoptosis. Binding to MEFV allows MEFV to bind to PYCARD and facilitates pyroptosome formation. Regulates endocytosis and cell migration in neutrophils.</text>
</comment>
<evidence type="ECO:0000256" key="17">
    <source>
        <dbReference type="ARBA" id="ARBA00023212"/>
    </source>
</evidence>
<evidence type="ECO:0000256" key="24">
    <source>
        <dbReference type="SAM" id="Coils"/>
    </source>
</evidence>
<dbReference type="GO" id="GO:0030027">
    <property type="term" value="C:lamellipodium"/>
    <property type="evidence" value="ECO:0007669"/>
    <property type="project" value="UniProtKB-SubCell"/>
</dbReference>
<evidence type="ECO:0000256" key="5">
    <source>
        <dbReference type="ARBA" id="ARBA00004626"/>
    </source>
</evidence>
<keyword evidence="14 23" id="KW-0175">Coiled coil</keyword>
<dbReference type="InterPro" id="IPR036028">
    <property type="entry name" value="SH3-like_dom_sf"/>
</dbReference>
<evidence type="ECO:0000256" key="18">
    <source>
        <dbReference type="ARBA" id="ARBA00023273"/>
    </source>
</evidence>
<evidence type="ECO:0000256" key="12">
    <source>
        <dbReference type="ARBA" id="ARBA00022859"/>
    </source>
</evidence>
<dbReference type="SMART" id="SM00326">
    <property type="entry name" value="SH3"/>
    <property type="match status" value="1"/>
</dbReference>
<keyword evidence="11" id="KW-0399">Innate immunity</keyword>
<dbReference type="PANTHER" id="PTHR23065">
    <property type="entry name" value="PROLINE-SERINE-THREONINE PHOSPHATASE INTERACTING PROTEIN 1"/>
    <property type="match status" value="1"/>
</dbReference>
<dbReference type="Ensembl" id="ENSLLET00000011130.1">
    <property type="protein sequence ID" value="ENSLLEP00000010714.1"/>
    <property type="gene ID" value="ENSLLEG00000006824.1"/>
</dbReference>
<evidence type="ECO:0000256" key="9">
    <source>
        <dbReference type="ARBA" id="ARBA00022553"/>
    </source>
</evidence>
<dbReference type="PROSITE" id="PS50002">
    <property type="entry name" value="SH3"/>
    <property type="match status" value="1"/>
</dbReference>
<evidence type="ECO:0000256" key="23">
    <source>
        <dbReference type="PROSITE-ProRule" id="PRU01077"/>
    </source>
</evidence>
<evidence type="ECO:0000256" key="19">
    <source>
        <dbReference type="ARBA" id="ARBA00057396"/>
    </source>
</evidence>
<dbReference type="PANTHER" id="PTHR23065:SF51">
    <property type="entry name" value="PROLINE-SERINE-THREONINE PHOSPHATASE-INTERACTING PROTEIN 1"/>
    <property type="match status" value="1"/>
</dbReference>
<keyword evidence="17" id="KW-0206">Cytoskeleton</keyword>
<dbReference type="GO" id="GO:0007155">
    <property type="term" value="P:cell adhesion"/>
    <property type="evidence" value="ECO:0007669"/>
    <property type="project" value="UniProtKB-KW"/>
</dbReference>
<evidence type="ECO:0000259" key="26">
    <source>
        <dbReference type="PROSITE" id="PS51741"/>
    </source>
</evidence>
<keyword evidence="9" id="KW-0597">Phosphoprotein</keyword>
<keyword evidence="18" id="KW-0966">Cell projection</keyword>
<evidence type="ECO:0000256" key="22">
    <source>
        <dbReference type="PROSITE-ProRule" id="PRU00192"/>
    </source>
</evidence>
<evidence type="ECO:0000256" key="1">
    <source>
        <dbReference type="ARBA" id="ARBA00004202"/>
    </source>
</evidence>
<feature type="domain" description="F-BAR" evidence="26">
    <location>
        <begin position="4"/>
        <end position="263"/>
    </location>
</feature>
<evidence type="ECO:0000256" key="20">
    <source>
        <dbReference type="ARBA" id="ARBA00060447"/>
    </source>
</evidence>
<keyword evidence="28" id="KW-1185">Reference proteome</keyword>
<dbReference type="InterPro" id="IPR001452">
    <property type="entry name" value="SH3_domain"/>
</dbReference>
<keyword evidence="6 22" id="KW-0728">SH3 domain</keyword>
<keyword evidence="16" id="KW-0395">Inflammatory response</keyword>
<dbReference type="GO" id="GO:0006897">
    <property type="term" value="P:endocytosis"/>
    <property type="evidence" value="ECO:0007669"/>
    <property type="project" value="UniProtKB-KW"/>
</dbReference>
<dbReference type="SUPFAM" id="SSF103657">
    <property type="entry name" value="BAR/IMD domain-like"/>
    <property type="match status" value="1"/>
</dbReference>
<protein>
    <recommendedName>
        <fullName evidence="21">Proline-serine-threonine phosphatase-interacting protein 1</fullName>
    </recommendedName>
</protein>
<evidence type="ECO:0000256" key="13">
    <source>
        <dbReference type="ARBA" id="ARBA00022889"/>
    </source>
</evidence>
<sequence>MIRMDFKDAFWCSDLTLNTGYEIILQRLLDGRKMCKDVEELLKQRAHAEEKYGRELVQIAKKAGGQTEINKLRESFDTLKQQIENIGNSHIQLATTLREEIQGLEEFRERQKELRKKYESAMDRLQKNKVSLYKKAMDSKKSYEQKCKDSEEAEQNYERLAPVGNSKQVEKSQVKMRQCKDAATEADRLYKSNISLLEKARIEWETEHVSSCEAFQQQEIDRIIILRNSLWVHSNHFSMQCVKDDEMMEEVRHMMEQCEVDTELDYFIKAKAIGCTPPAPVAYEEYSTEFHSGNSNGCSTTGTGSGTKMKKRISHLLPGCARNAKNVMEIGSSPTAPVVKEDSEYASIPIALVVEPSVQYNNSQDYTVLYDYTAQNIDELDISVGDVVKVIKEGDDGWWTVEKDGNKGFVPGSYIEKL</sequence>
<dbReference type="InterPro" id="IPR031160">
    <property type="entry name" value="F_BAR_dom"/>
</dbReference>
<dbReference type="Pfam" id="PF14604">
    <property type="entry name" value="SH3_9"/>
    <property type="match status" value="1"/>
</dbReference>
<keyword evidence="10" id="KW-0254">Endocytosis</keyword>
<feature type="domain" description="SH3" evidence="25">
    <location>
        <begin position="361"/>
        <end position="418"/>
    </location>
</feature>
<keyword evidence="12" id="KW-0391">Immunity</keyword>
<evidence type="ECO:0000256" key="3">
    <source>
        <dbReference type="ARBA" id="ARBA00004510"/>
    </source>
</evidence>
<evidence type="ECO:0000256" key="7">
    <source>
        <dbReference type="ARBA" id="ARBA00022475"/>
    </source>
</evidence>
<dbReference type="GO" id="GO:0048471">
    <property type="term" value="C:perinuclear region of cytoplasm"/>
    <property type="evidence" value="ECO:0007669"/>
    <property type="project" value="UniProtKB-SubCell"/>
</dbReference>
<dbReference type="GO" id="GO:0001931">
    <property type="term" value="C:uropod"/>
    <property type="evidence" value="ECO:0007669"/>
    <property type="project" value="UniProtKB-SubCell"/>
</dbReference>
<evidence type="ECO:0000259" key="25">
    <source>
        <dbReference type="PROSITE" id="PS50002"/>
    </source>
</evidence>
<accession>A0A8C5ME40</accession>
<comment type="subcellular location">
    <subcellularLocation>
        <location evidence="1">Cell membrane</location>
        <topology evidence="1">Peripheral membrane protein</topology>
    </subcellularLocation>
    <subcellularLocation>
        <location evidence="3">Cell projection</location>
        <location evidence="3">Lamellipodium</location>
    </subcellularLocation>
    <subcellularLocation>
        <location evidence="20">Cell projection</location>
        <location evidence="20">Uropodium</location>
    </subcellularLocation>
    <subcellularLocation>
        <location evidence="5">Cleavage furrow</location>
    </subcellularLocation>
    <subcellularLocation>
        <location evidence="2">Cytoplasm</location>
        <location evidence="2">Cytoskeleton</location>
    </subcellularLocation>
    <subcellularLocation>
        <location evidence="4">Cytoplasm</location>
        <location evidence="4">Perinuclear region</location>
    </subcellularLocation>
</comment>
<evidence type="ECO:0000256" key="14">
    <source>
        <dbReference type="ARBA" id="ARBA00023054"/>
    </source>
</evidence>
<dbReference type="AlphaFoldDB" id="A0A8C5ME40"/>
<dbReference type="SUPFAM" id="SSF50044">
    <property type="entry name" value="SH3-domain"/>
    <property type="match status" value="1"/>
</dbReference>
<keyword evidence="13" id="KW-0130">Cell adhesion</keyword>
<feature type="coiled-coil region" evidence="24">
    <location>
        <begin position="69"/>
        <end position="160"/>
    </location>
</feature>
<dbReference type="GO" id="GO:0051015">
    <property type="term" value="F:actin filament binding"/>
    <property type="evidence" value="ECO:0007669"/>
    <property type="project" value="TreeGrafter"/>
</dbReference>
<dbReference type="Gene3D" id="2.30.30.40">
    <property type="entry name" value="SH3 Domains"/>
    <property type="match status" value="1"/>
</dbReference>
<dbReference type="GO" id="GO:0006954">
    <property type="term" value="P:inflammatory response"/>
    <property type="evidence" value="ECO:0007669"/>
    <property type="project" value="UniProtKB-KW"/>
</dbReference>
<reference evidence="27" key="2">
    <citation type="submission" date="2025-09" db="UniProtKB">
        <authorList>
            <consortium name="Ensembl"/>
        </authorList>
    </citation>
    <scope>IDENTIFICATION</scope>
</reference>
<organism evidence="27 28">
    <name type="scientific">Leptobrachium leishanense</name>
    <name type="common">Leishan spiny toad</name>
    <dbReference type="NCBI Taxonomy" id="445787"/>
    <lineage>
        <taxon>Eukaryota</taxon>
        <taxon>Metazoa</taxon>
        <taxon>Chordata</taxon>
        <taxon>Craniata</taxon>
        <taxon>Vertebrata</taxon>
        <taxon>Euteleostomi</taxon>
        <taxon>Amphibia</taxon>
        <taxon>Batrachia</taxon>
        <taxon>Anura</taxon>
        <taxon>Pelobatoidea</taxon>
        <taxon>Megophryidae</taxon>
        <taxon>Leptobrachium</taxon>
    </lineage>
</organism>
<dbReference type="PROSITE" id="PS51741">
    <property type="entry name" value="F_BAR"/>
    <property type="match status" value="1"/>
</dbReference>
<keyword evidence="15" id="KW-0472">Membrane</keyword>
<dbReference type="FunFam" id="2.30.30.40:FF:000150">
    <property type="entry name" value="Proline-serine-threonine phosphatase interacting protein 1"/>
    <property type="match status" value="1"/>
</dbReference>
<dbReference type="OrthoDB" id="10255964at2759"/>
<dbReference type="Pfam" id="PF00611">
    <property type="entry name" value="FCH"/>
    <property type="match status" value="1"/>
</dbReference>
<dbReference type="PRINTS" id="PR00499">
    <property type="entry name" value="P67PHOX"/>
</dbReference>
<dbReference type="FunFam" id="1.20.1270.60:FF:000037">
    <property type="entry name" value="Proline-serine-threonine phosphatase interacting protein 1"/>
    <property type="match status" value="1"/>
</dbReference>
<dbReference type="CDD" id="cd11824">
    <property type="entry name" value="SH3_PSTPIP1"/>
    <property type="match status" value="1"/>
</dbReference>
<evidence type="ECO:0000256" key="11">
    <source>
        <dbReference type="ARBA" id="ARBA00022588"/>
    </source>
</evidence>
<evidence type="ECO:0000256" key="15">
    <source>
        <dbReference type="ARBA" id="ARBA00023136"/>
    </source>
</evidence>
<evidence type="ECO:0000313" key="27">
    <source>
        <dbReference type="Ensembl" id="ENSLLEP00000010714.1"/>
    </source>
</evidence>
<keyword evidence="7" id="KW-1003">Cell membrane</keyword>
<dbReference type="GO" id="GO:0045087">
    <property type="term" value="P:innate immune response"/>
    <property type="evidence" value="ECO:0007669"/>
    <property type="project" value="UniProtKB-KW"/>
</dbReference>
<reference evidence="27" key="1">
    <citation type="submission" date="2025-08" db="UniProtKB">
        <authorList>
            <consortium name="Ensembl"/>
        </authorList>
    </citation>
    <scope>IDENTIFICATION</scope>
</reference>
<dbReference type="PRINTS" id="PR00452">
    <property type="entry name" value="SH3DOMAIN"/>
</dbReference>
<dbReference type="GeneTree" id="ENSGT00940000156932"/>
<dbReference type="Gene3D" id="1.20.1270.60">
    <property type="entry name" value="Arfaptin homology (AH) domain/BAR domain"/>
    <property type="match status" value="1"/>
</dbReference>
<name>A0A8C5ME40_9ANUR</name>
<evidence type="ECO:0000256" key="21">
    <source>
        <dbReference type="ARBA" id="ARBA00071018"/>
    </source>
</evidence>
<evidence type="ECO:0000256" key="4">
    <source>
        <dbReference type="ARBA" id="ARBA00004556"/>
    </source>
</evidence>
<dbReference type="GO" id="GO:0030041">
    <property type="term" value="P:actin filament polymerization"/>
    <property type="evidence" value="ECO:0007669"/>
    <property type="project" value="TreeGrafter"/>
</dbReference>
<evidence type="ECO:0000256" key="10">
    <source>
        <dbReference type="ARBA" id="ARBA00022583"/>
    </source>
</evidence>
<evidence type="ECO:0000256" key="6">
    <source>
        <dbReference type="ARBA" id="ARBA00022443"/>
    </source>
</evidence>
<dbReference type="InterPro" id="IPR030777">
    <property type="entry name" value="PSTPIP1_SH3"/>
</dbReference>
<dbReference type="GO" id="GO:0005884">
    <property type="term" value="C:actin filament"/>
    <property type="evidence" value="ECO:0007669"/>
    <property type="project" value="TreeGrafter"/>
</dbReference>
<gene>
    <name evidence="27" type="primary">PSTPIP1</name>
</gene>
<evidence type="ECO:0000256" key="16">
    <source>
        <dbReference type="ARBA" id="ARBA00023198"/>
    </source>
</evidence>
<evidence type="ECO:0000256" key="2">
    <source>
        <dbReference type="ARBA" id="ARBA00004245"/>
    </source>
</evidence>
<dbReference type="Proteomes" id="UP000694569">
    <property type="component" value="Unplaced"/>
</dbReference>
<dbReference type="InterPro" id="IPR001060">
    <property type="entry name" value="FCH_dom"/>
</dbReference>
<proteinExistence type="predicted"/>
<dbReference type="InterPro" id="IPR027267">
    <property type="entry name" value="AH/BAR_dom_sf"/>
</dbReference>